<dbReference type="PROSITE" id="PS51318">
    <property type="entry name" value="TAT"/>
    <property type="match status" value="1"/>
</dbReference>
<dbReference type="InterPro" id="IPR018946">
    <property type="entry name" value="PhoD-like_MPP"/>
</dbReference>
<dbReference type="Proteomes" id="UP000613768">
    <property type="component" value="Unassembled WGS sequence"/>
</dbReference>
<dbReference type="InterPro" id="IPR052900">
    <property type="entry name" value="Phospholipid_Metab_Enz"/>
</dbReference>
<dbReference type="Gene3D" id="3.60.21.70">
    <property type="entry name" value="PhoD-like phosphatase"/>
    <property type="match status" value="2"/>
</dbReference>
<feature type="domain" description="PhoD-like phosphatase metallophosphatase" evidence="1">
    <location>
        <begin position="513"/>
        <end position="688"/>
    </location>
</feature>
<accession>A0AAW3ZIG0</accession>
<dbReference type="Pfam" id="PF09423">
    <property type="entry name" value="PhoD"/>
    <property type="match status" value="2"/>
</dbReference>
<dbReference type="InterPro" id="IPR032093">
    <property type="entry name" value="PhoD_N"/>
</dbReference>
<dbReference type="AlphaFoldDB" id="A0AAW3ZIG0"/>
<dbReference type="RefSeq" id="WP_192027807.1">
    <property type="nucleotide sequence ID" value="NZ_JACYTR010000002.1"/>
</dbReference>
<evidence type="ECO:0000313" key="4">
    <source>
        <dbReference type="Proteomes" id="UP000613768"/>
    </source>
</evidence>
<evidence type="ECO:0000259" key="1">
    <source>
        <dbReference type="Pfam" id="PF09423"/>
    </source>
</evidence>
<feature type="domain" description="Phospholipase D N-terminal" evidence="2">
    <location>
        <begin position="54"/>
        <end position="145"/>
    </location>
</feature>
<dbReference type="EMBL" id="JACYTR010000002">
    <property type="protein sequence ID" value="MBD8524467.1"/>
    <property type="molecule type" value="Genomic_DNA"/>
</dbReference>
<sequence length="727" mass="79178">MSTMDRRKFLHIVTVTASATALGLTGCSSDSNSPAPITTPTAPSVVLAEARYPQGVASGDPRPNAVLVWTRVSGLVNIGTLRLQVATDSGFSQLLVNSDFGVSDASDHCLKVRVIGLNPGTTYYYRFLLAEEGSLLSSATGRTRTAREITDSTPLKFAFISCQDYIGKFYNSLLPLLDQDLDFVLHLGDSIYETTGDPAFQSGGAGRGIQFRQPELALRLGTGEGAFLAARTLDNYRDLHRAYRSDDAIKAIYQRFPVISIWDDHEFSDDAWKDNGTYLDGRFEERDSERRRNAEQAYFEFTPVDTDLGGTGGRVEVVRDALFPNTVLYRKLRFGRDVELFLTDYRSFRPDHLIPEDAFPGTVIMDRAALTQVLALAGVPYEAVRNNFSAYLNIDRPAYAVYKQVLLAALTVAYLDAGLETGQATLRAQTAISGNLSTTVINTLVQQYNAAVPANQQVPLLPQALIDTLDTGIAWFTLGKTSPFGNIGSRYFVVKDTYDLYATYRLLTAGGATQDAWGSAQTQWLVSQVASSTARWKIIATSVAFTSMVLDLTNPALGVPAPFNQRFYLNVDQWDGFPQQRDILLRQALGNVPGLVFLSGDIHAGFATVHPGASQTHVEFTTAAVSSAPFRTLLQNSADSDPLLRPIAGGLIPATDQLLLAGNSAIRYVQTDHHGVSVAVFSADDVRIDMLEFQAARANSASYNSAVVPDRVRSFGWNGSELSSLSG</sequence>
<dbReference type="PANTHER" id="PTHR43606:SF2">
    <property type="entry name" value="ALKALINE PHOSPHATASE FAMILY PROTEIN (AFU_ORTHOLOGUE AFUA_5G03860)"/>
    <property type="match status" value="1"/>
</dbReference>
<evidence type="ECO:0000259" key="2">
    <source>
        <dbReference type="Pfam" id="PF16655"/>
    </source>
</evidence>
<protein>
    <submittedName>
        <fullName evidence="3">Alkaline phosphatase D family protein</fullName>
    </submittedName>
</protein>
<dbReference type="PROSITE" id="PS51257">
    <property type="entry name" value="PROKAR_LIPOPROTEIN"/>
    <property type="match status" value="1"/>
</dbReference>
<keyword evidence="4" id="KW-1185">Reference proteome</keyword>
<gene>
    <name evidence="3" type="ORF">IFO71_01825</name>
</gene>
<name>A0AAW3ZIG0_9GAMM</name>
<dbReference type="InterPro" id="IPR029052">
    <property type="entry name" value="Metallo-depent_PP-like"/>
</dbReference>
<evidence type="ECO:0000313" key="3">
    <source>
        <dbReference type="EMBL" id="MBD8524467.1"/>
    </source>
</evidence>
<comment type="caution">
    <text evidence="3">The sequence shown here is derived from an EMBL/GenBank/DDBJ whole genome shotgun (WGS) entry which is preliminary data.</text>
</comment>
<dbReference type="InterPro" id="IPR006311">
    <property type="entry name" value="TAT_signal"/>
</dbReference>
<dbReference type="Pfam" id="PF16655">
    <property type="entry name" value="PhoD_N"/>
    <property type="match status" value="1"/>
</dbReference>
<dbReference type="Gene3D" id="2.60.40.380">
    <property type="entry name" value="Purple acid phosphatase-like, N-terminal"/>
    <property type="match status" value="1"/>
</dbReference>
<reference evidence="3 4" key="1">
    <citation type="submission" date="2020-09" db="EMBL/GenBank/DDBJ databases">
        <title>Pseudoxanthomonas sp. CAU 1598 isolated from sand of Yaerae Beach.</title>
        <authorList>
            <person name="Kim W."/>
        </authorList>
    </citation>
    <scope>NUCLEOTIDE SEQUENCE [LARGE SCALE GENOMIC DNA]</scope>
    <source>
        <strain evidence="3 4">CAU 1598</strain>
    </source>
</reference>
<dbReference type="SUPFAM" id="SSF56300">
    <property type="entry name" value="Metallo-dependent phosphatases"/>
    <property type="match status" value="2"/>
</dbReference>
<organism evidence="3 4">
    <name type="scientific">Pseudomarimonas arenosa</name>
    <dbReference type="NCBI Taxonomy" id="2774145"/>
    <lineage>
        <taxon>Bacteria</taxon>
        <taxon>Pseudomonadati</taxon>
        <taxon>Pseudomonadota</taxon>
        <taxon>Gammaproteobacteria</taxon>
        <taxon>Lysobacterales</taxon>
        <taxon>Lysobacteraceae</taxon>
        <taxon>Pseudomarimonas</taxon>
    </lineage>
</organism>
<dbReference type="PANTHER" id="PTHR43606">
    <property type="entry name" value="PHOSPHATASE, PUTATIVE (AFU_ORTHOLOGUE AFUA_6G08710)-RELATED"/>
    <property type="match status" value="1"/>
</dbReference>
<dbReference type="InterPro" id="IPR038607">
    <property type="entry name" value="PhoD-like_sf"/>
</dbReference>
<proteinExistence type="predicted"/>
<feature type="domain" description="PhoD-like phosphatase metallophosphatase" evidence="1">
    <location>
        <begin position="157"/>
        <end position="353"/>
    </location>
</feature>